<comment type="caution">
    <text evidence="2">The sequence shown here is derived from an EMBL/GenBank/DDBJ whole genome shotgun (WGS) entry which is preliminary data.</text>
</comment>
<evidence type="ECO:0000313" key="2">
    <source>
        <dbReference type="EMBL" id="OMJ77034.1"/>
    </source>
</evidence>
<keyword evidence="1" id="KW-0812">Transmembrane</keyword>
<reference evidence="2 3" key="1">
    <citation type="submission" date="2016-11" db="EMBL/GenBank/DDBJ databases">
        <title>The macronuclear genome of Stentor coeruleus: a giant cell with tiny introns.</title>
        <authorList>
            <person name="Slabodnick M."/>
            <person name="Ruby J.G."/>
            <person name="Reiff S.B."/>
            <person name="Swart E.C."/>
            <person name="Gosai S."/>
            <person name="Prabakaran S."/>
            <person name="Witkowska E."/>
            <person name="Larue G.E."/>
            <person name="Fisher S."/>
            <person name="Freeman R.M."/>
            <person name="Gunawardena J."/>
            <person name="Chu W."/>
            <person name="Stover N.A."/>
            <person name="Gregory B.D."/>
            <person name="Nowacki M."/>
            <person name="Derisi J."/>
            <person name="Roy S.W."/>
            <person name="Marshall W.F."/>
            <person name="Sood P."/>
        </authorList>
    </citation>
    <scope>NUCLEOTIDE SEQUENCE [LARGE SCALE GENOMIC DNA]</scope>
    <source>
        <strain evidence="2">WM001</strain>
    </source>
</reference>
<proteinExistence type="predicted"/>
<feature type="transmembrane region" description="Helical" evidence="1">
    <location>
        <begin position="51"/>
        <end position="75"/>
    </location>
</feature>
<keyword evidence="1" id="KW-1133">Transmembrane helix</keyword>
<feature type="transmembrane region" description="Helical" evidence="1">
    <location>
        <begin position="123"/>
        <end position="145"/>
    </location>
</feature>
<evidence type="ECO:0000256" key="1">
    <source>
        <dbReference type="SAM" id="Phobius"/>
    </source>
</evidence>
<accession>A0A1R2BJU4</accession>
<keyword evidence="3" id="KW-1185">Reference proteome</keyword>
<feature type="transmembrane region" description="Helical" evidence="1">
    <location>
        <begin position="12"/>
        <end position="31"/>
    </location>
</feature>
<gene>
    <name evidence="2" type="ORF">SteCoe_23476</name>
</gene>
<sequence>METSEKTYERSCFLRVIFIIIAILALVLAGFNIRVLSHTDEECDTPIREWIAVAAAVLMIGALPVIIVESCLSKCLSGPRGMKCYKYYNLGLGIFLGFWSPIGLFLLTRDDECPYDFEEGYDLTLFTCGVFFLFLTLAVVVYAIANSCGWLESDKKGYEQVE</sequence>
<protein>
    <submittedName>
        <fullName evidence="2">Uncharacterized protein</fullName>
    </submittedName>
</protein>
<organism evidence="2 3">
    <name type="scientific">Stentor coeruleus</name>
    <dbReference type="NCBI Taxonomy" id="5963"/>
    <lineage>
        <taxon>Eukaryota</taxon>
        <taxon>Sar</taxon>
        <taxon>Alveolata</taxon>
        <taxon>Ciliophora</taxon>
        <taxon>Postciliodesmatophora</taxon>
        <taxon>Heterotrichea</taxon>
        <taxon>Heterotrichida</taxon>
        <taxon>Stentoridae</taxon>
        <taxon>Stentor</taxon>
    </lineage>
</organism>
<evidence type="ECO:0000313" key="3">
    <source>
        <dbReference type="Proteomes" id="UP000187209"/>
    </source>
</evidence>
<dbReference type="EMBL" id="MPUH01000597">
    <property type="protein sequence ID" value="OMJ77034.1"/>
    <property type="molecule type" value="Genomic_DNA"/>
</dbReference>
<keyword evidence="1" id="KW-0472">Membrane</keyword>
<feature type="transmembrane region" description="Helical" evidence="1">
    <location>
        <begin position="87"/>
        <end position="108"/>
    </location>
</feature>
<name>A0A1R2BJU4_9CILI</name>
<dbReference type="AlphaFoldDB" id="A0A1R2BJU4"/>
<dbReference type="Proteomes" id="UP000187209">
    <property type="component" value="Unassembled WGS sequence"/>
</dbReference>